<keyword evidence="3" id="KW-1185">Reference proteome</keyword>
<dbReference type="STRING" id="240176.D6RLW4"/>
<dbReference type="eggNOG" id="ENOG502S2AH">
    <property type="taxonomic scope" value="Eukaryota"/>
</dbReference>
<gene>
    <name evidence="2" type="ORF">CC1G_14504</name>
</gene>
<dbReference type="HOGENOM" id="CLU_004552_0_0_1"/>
<feature type="compositionally biased region" description="Basic residues" evidence="1">
    <location>
        <begin position="67"/>
        <end position="76"/>
    </location>
</feature>
<name>D6RLW4_COPC7</name>
<dbReference type="Pfam" id="PF18758">
    <property type="entry name" value="KDZ"/>
    <property type="match status" value="1"/>
</dbReference>
<dbReference type="EMBL" id="AACS02000004">
    <property type="protein sequence ID" value="EFI28012.1"/>
    <property type="molecule type" value="Genomic_DNA"/>
</dbReference>
<accession>D6RLW4</accession>
<reference evidence="2 3" key="1">
    <citation type="journal article" date="2010" name="Proc. Natl. Acad. Sci. U.S.A.">
        <title>Insights into evolution of multicellular fungi from the assembled chromosomes of the mushroom Coprinopsis cinerea (Coprinus cinereus).</title>
        <authorList>
            <person name="Stajich J.E."/>
            <person name="Wilke S.K."/>
            <person name="Ahren D."/>
            <person name="Au C.H."/>
            <person name="Birren B.W."/>
            <person name="Borodovsky M."/>
            <person name="Burns C."/>
            <person name="Canback B."/>
            <person name="Casselton L.A."/>
            <person name="Cheng C.K."/>
            <person name="Deng J."/>
            <person name="Dietrich F.S."/>
            <person name="Fargo D.C."/>
            <person name="Farman M.L."/>
            <person name="Gathman A.C."/>
            <person name="Goldberg J."/>
            <person name="Guigo R."/>
            <person name="Hoegger P.J."/>
            <person name="Hooker J.B."/>
            <person name="Huggins A."/>
            <person name="James T.Y."/>
            <person name="Kamada T."/>
            <person name="Kilaru S."/>
            <person name="Kodira C."/>
            <person name="Kues U."/>
            <person name="Kupfer D."/>
            <person name="Kwan H.S."/>
            <person name="Lomsadze A."/>
            <person name="Li W."/>
            <person name="Lilly W.W."/>
            <person name="Ma L.J."/>
            <person name="Mackey A.J."/>
            <person name="Manning G."/>
            <person name="Martin F."/>
            <person name="Muraguchi H."/>
            <person name="Natvig D.O."/>
            <person name="Palmerini H."/>
            <person name="Ramesh M.A."/>
            <person name="Rehmeyer C.J."/>
            <person name="Roe B.A."/>
            <person name="Shenoy N."/>
            <person name="Stanke M."/>
            <person name="Ter-Hovhannisyan V."/>
            <person name="Tunlid A."/>
            <person name="Velagapudi R."/>
            <person name="Vision T.J."/>
            <person name="Zeng Q."/>
            <person name="Zolan M.E."/>
            <person name="Pukkila P.J."/>
        </authorList>
    </citation>
    <scope>NUCLEOTIDE SEQUENCE [LARGE SCALE GENOMIC DNA]</scope>
    <source>
        <strain evidence="3">Okayama-7 / 130 / ATCC MYA-4618 / FGSC 9003</strain>
    </source>
</reference>
<proteinExistence type="predicted"/>
<sequence>MSLEGIPVVPQVLASVLQAPTPDAAPDAPEENPEPQPSATQPNASKNPRGRPRKNGPKSQTAAVATAKKKRGRPRKNAPETGTNTSAEGGETEGGGAASTVPRKRRVRVNLMEDMEDAQERMLRESRVECDWILQQRCPACFGSQVFGKDANGGASNIQVCVDGNFSHRHIRRDADHQRQHFPPEYYLPKAYVDKVGSHIDLVRDNQPKARDPKVPDEAVDECEDGHIAGKGTNVKTSTQMYDDTGTMALVCRHDVPLFLANIDTPGEQQKYAVALIKKLYSLLPKDATVDVFYDVACVLDRSLETYDILPDALTSRLCLITSAMHSYAHQWSCQLYYNPRLRKFTGLTDGEGVERFWAKHRRVIPLMRVSGREKRLQLIDRLTAAIGAEARDGLGSWIKARAKLVQKYRVEATAELRACGTPVEELRELWKDQQKAGQSIRTLRPSKLKKDLDLILVLQGDLDRLEARIEEVATGLNEDFPEDHKQGVLAALNAAYAALKSRIEATYLAINVGDEHPELQGLDYEFVKALLLLRDLKISIRRRAIAQFFEREKLQMPSKGRANPLGRVLGTNLHQLTRKAIAKRQPALQSAIRRFNTQLVNLKKLHKKEYNIPLPNPLPTDLDELRDHSDIMEDVWTTHSPHPVPKWFESAEVRKGIRAMLKLDRCQEEMERLGIEADNMCRWYGRQLANIEFALAQPRCQRFAHELTIYRDHLYSLKSSWANIFASTVRFDAQITASKQVVPGGPSIPLRWIGPSVSTMDILPRHEPLPANDHDPNLETLAVLDEDEIFAAPEAPKRNATCKYSFVWASPPGLRSDDAIFDLISTQPPLSPDTDHRFRHLEARSGIREGAIQVCPSSLDIMASPGAMLDEVCINSGAALLQHLFSDPQYPTAAYSDHCALFSSFDLLAVRSQCSLLYTWDQTKHTEFWRKPLWILPINRRHPDHWVVCAIYPAHRRILLFDSLATKQPWDILAFLDQLVLAAGVHQLEIGVSVGQHWEINPTTIRRIQEDGTSGGVWVLAQVAAILRGFHTTPLAQVHLPAFQSFLYRHMLLMPTKDSSSNLR</sequence>
<dbReference type="AlphaFoldDB" id="D6RLW4"/>
<dbReference type="GeneID" id="9378736"/>
<dbReference type="InterPro" id="IPR040521">
    <property type="entry name" value="KDZ"/>
</dbReference>
<dbReference type="PANTHER" id="PTHR33096:SF1">
    <property type="entry name" value="CXC1-LIKE CYSTEINE CLUSTER ASSOCIATED WITH KDZ TRANSPOSASES DOMAIN-CONTAINING PROTEIN"/>
    <property type="match status" value="1"/>
</dbReference>
<comment type="caution">
    <text evidence="2">The sequence shown here is derived from an EMBL/GenBank/DDBJ whole genome shotgun (WGS) entry which is preliminary data.</text>
</comment>
<dbReference type="InParanoid" id="D6RLW4"/>
<organism evidence="2 3">
    <name type="scientific">Coprinopsis cinerea (strain Okayama-7 / 130 / ATCC MYA-4618 / FGSC 9003)</name>
    <name type="common">Inky cap fungus</name>
    <name type="synonym">Hormographiella aspergillata</name>
    <dbReference type="NCBI Taxonomy" id="240176"/>
    <lineage>
        <taxon>Eukaryota</taxon>
        <taxon>Fungi</taxon>
        <taxon>Dikarya</taxon>
        <taxon>Basidiomycota</taxon>
        <taxon>Agaricomycotina</taxon>
        <taxon>Agaricomycetes</taxon>
        <taxon>Agaricomycetidae</taxon>
        <taxon>Agaricales</taxon>
        <taxon>Agaricineae</taxon>
        <taxon>Psathyrellaceae</taxon>
        <taxon>Coprinopsis</taxon>
    </lineage>
</organism>
<dbReference type="Gene3D" id="3.40.395.10">
    <property type="entry name" value="Adenoviral Proteinase, Chain A"/>
    <property type="match status" value="1"/>
</dbReference>
<feature type="compositionally biased region" description="Low complexity" evidence="1">
    <location>
        <begin position="80"/>
        <end position="89"/>
    </location>
</feature>
<evidence type="ECO:0000256" key="1">
    <source>
        <dbReference type="SAM" id="MobiDB-lite"/>
    </source>
</evidence>
<dbReference type="SUPFAM" id="SSF54001">
    <property type="entry name" value="Cysteine proteinases"/>
    <property type="match status" value="1"/>
</dbReference>
<protein>
    <submittedName>
        <fullName evidence="2">Uncharacterized protein</fullName>
    </submittedName>
</protein>
<dbReference type="VEuPathDB" id="FungiDB:CC1G_14504"/>
<dbReference type="InterPro" id="IPR038765">
    <property type="entry name" value="Papain-like_cys_pep_sf"/>
</dbReference>
<feature type="region of interest" description="Disordered" evidence="1">
    <location>
        <begin position="17"/>
        <end position="106"/>
    </location>
</feature>
<dbReference type="PANTHER" id="PTHR33096">
    <property type="entry name" value="CXC2 DOMAIN-CONTAINING PROTEIN"/>
    <property type="match status" value="1"/>
</dbReference>
<evidence type="ECO:0000313" key="3">
    <source>
        <dbReference type="Proteomes" id="UP000001861"/>
    </source>
</evidence>
<dbReference type="KEGG" id="cci:CC1G_14504"/>
<evidence type="ECO:0000313" key="2">
    <source>
        <dbReference type="EMBL" id="EFI28012.1"/>
    </source>
</evidence>
<feature type="compositionally biased region" description="Low complexity" evidence="1">
    <location>
        <begin position="18"/>
        <end position="27"/>
    </location>
</feature>
<dbReference type="RefSeq" id="XP_002911506.1">
    <property type="nucleotide sequence ID" value="XM_002911460.1"/>
</dbReference>
<dbReference type="Proteomes" id="UP000001861">
    <property type="component" value="Unassembled WGS sequence"/>
</dbReference>
<dbReference type="OrthoDB" id="3253684at2759"/>